<protein>
    <recommendedName>
        <fullName evidence="1">General transcription factor 3C polypeptide 1 winged-helix domain-containing protein</fullName>
    </recommendedName>
</protein>
<proteinExistence type="predicted"/>
<dbReference type="Pfam" id="PF23704">
    <property type="entry name" value="WHD_GTF3C1_N"/>
    <property type="match status" value="1"/>
</dbReference>
<accession>A0ABD2QFQ6</accession>
<name>A0ABD2QFQ6_9PLAT</name>
<comment type="caution">
    <text evidence="2">The sequence shown here is derived from an EMBL/GenBank/DDBJ whole genome shotgun (WGS) entry which is preliminary data.</text>
</comment>
<dbReference type="AlphaFoldDB" id="A0ABD2QFQ6"/>
<dbReference type="Proteomes" id="UP001626550">
    <property type="component" value="Unassembled WGS sequence"/>
</dbReference>
<keyword evidence="3" id="KW-1185">Reference proteome</keyword>
<feature type="domain" description="General transcription factor 3C polypeptide 1 winged-helix" evidence="1">
    <location>
        <begin position="5"/>
        <end position="59"/>
    </location>
</feature>
<gene>
    <name evidence="2" type="ORF">Ciccas_004149</name>
</gene>
<organism evidence="2 3">
    <name type="scientific">Cichlidogyrus casuarinus</name>
    <dbReference type="NCBI Taxonomy" id="1844966"/>
    <lineage>
        <taxon>Eukaryota</taxon>
        <taxon>Metazoa</taxon>
        <taxon>Spiralia</taxon>
        <taxon>Lophotrochozoa</taxon>
        <taxon>Platyhelminthes</taxon>
        <taxon>Monogenea</taxon>
        <taxon>Monopisthocotylea</taxon>
        <taxon>Dactylogyridea</taxon>
        <taxon>Ancyrocephalidae</taxon>
        <taxon>Cichlidogyrus</taxon>
    </lineage>
</organism>
<dbReference type="EMBL" id="JBJKFK010000415">
    <property type="protein sequence ID" value="KAL3317196.1"/>
    <property type="molecule type" value="Genomic_DNA"/>
</dbReference>
<reference evidence="2 3" key="1">
    <citation type="submission" date="2024-11" db="EMBL/GenBank/DDBJ databases">
        <title>Adaptive evolution of stress response genes in parasites aligns with host niche diversity.</title>
        <authorList>
            <person name="Hahn C."/>
            <person name="Resl P."/>
        </authorList>
    </citation>
    <scope>NUCLEOTIDE SEQUENCE [LARGE SCALE GENOMIC DNA]</scope>
    <source>
        <strain evidence="2">EGGRZ-B1_66</strain>
        <tissue evidence="2">Body</tissue>
    </source>
</reference>
<evidence type="ECO:0000313" key="2">
    <source>
        <dbReference type="EMBL" id="KAL3317196.1"/>
    </source>
</evidence>
<evidence type="ECO:0000313" key="3">
    <source>
        <dbReference type="Proteomes" id="UP001626550"/>
    </source>
</evidence>
<dbReference type="InterPro" id="IPR056428">
    <property type="entry name" value="WH_GTF3C1"/>
</dbReference>
<sequence length="149" mass="17174">MHFLDVVFREICVEGLEGTTLSHLWECLARESANFPVLLDDFMKNLIFDQLKSADVSFYLLQSNLKFPKQINRSELSYLNNGIPYFKRWEGTVVPVKMVFTDSDKGCSAHFYKRKCINDRVHASSFTLKEAEKYGPIKFSTFLGLVTNS</sequence>
<evidence type="ECO:0000259" key="1">
    <source>
        <dbReference type="Pfam" id="PF23704"/>
    </source>
</evidence>